<dbReference type="RefSeq" id="WP_158363006.1">
    <property type="nucleotide sequence ID" value="NZ_JAOQKC010000007.1"/>
</dbReference>
<evidence type="ECO:0000313" key="1">
    <source>
        <dbReference type="EMBL" id="MCU6696590.1"/>
    </source>
</evidence>
<dbReference type="InterPro" id="IPR010667">
    <property type="entry name" value="Phage_T4_Gp19"/>
</dbReference>
<evidence type="ECO:0000313" key="2">
    <source>
        <dbReference type="Proteomes" id="UP001652461"/>
    </source>
</evidence>
<dbReference type="Pfam" id="PF06841">
    <property type="entry name" value="Phage_T4_gp19"/>
    <property type="match status" value="1"/>
</dbReference>
<reference evidence="1 2" key="1">
    <citation type="journal article" date="2021" name="ISME Commun">
        <title>Automated analysis of genomic sequences facilitates high-throughput and comprehensive description of bacteria.</title>
        <authorList>
            <person name="Hitch T.C.A."/>
        </authorList>
    </citation>
    <scope>NUCLEOTIDE SEQUENCE [LARGE SCALE GENOMIC DNA]</scope>
    <source>
        <strain evidence="1 2">Sanger_04</strain>
    </source>
</reference>
<protein>
    <submittedName>
        <fullName evidence="1">Phage tail protein</fullName>
    </submittedName>
</protein>
<sequence length="152" mass="17638">MAENGENRRRSYNFIVYLEGKRIGFERLSGLSEEENFEVLREGGWNRAVYALVSGGGRQERSLTLERGVLEREMEFRLYQPGYRFREEVAIYVADQKGEIKKEYYLAGAYIRRISLNEFSARDSGLQVASIELGYETLEEEGSRDSGAWRKL</sequence>
<keyword evidence="2" id="KW-1185">Reference proteome</keyword>
<proteinExistence type="predicted"/>
<gene>
    <name evidence="1" type="ORF">OCV63_06730</name>
</gene>
<organism evidence="1 2">
    <name type="scientific">Laedolimicola ammoniilytica</name>
    <dbReference type="NCBI Taxonomy" id="2981771"/>
    <lineage>
        <taxon>Bacteria</taxon>
        <taxon>Bacillati</taxon>
        <taxon>Bacillota</taxon>
        <taxon>Clostridia</taxon>
        <taxon>Lachnospirales</taxon>
        <taxon>Lachnospiraceae</taxon>
        <taxon>Laedolimicola</taxon>
    </lineage>
</organism>
<accession>A0ABT2RWA2</accession>
<dbReference type="Proteomes" id="UP001652461">
    <property type="component" value="Unassembled WGS sequence"/>
</dbReference>
<name>A0ABT2RWA2_9FIRM</name>
<dbReference type="EMBL" id="JAOQKC010000007">
    <property type="protein sequence ID" value="MCU6696590.1"/>
    <property type="molecule type" value="Genomic_DNA"/>
</dbReference>
<comment type="caution">
    <text evidence="1">The sequence shown here is derived from an EMBL/GenBank/DDBJ whole genome shotgun (WGS) entry which is preliminary data.</text>
</comment>